<organism evidence="4 5">
    <name type="scientific">Parnassius apollo</name>
    <name type="common">Apollo butterfly</name>
    <name type="synonym">Papilio apollo</name>
    <dbReference type="NCBI Taxonomy" id="110799"/>
    <lineage>
        <taxon>Eukaryota</taxon>
        <taxon>Metazoa</taxon>
        <taxon>Ecdysozoa</taxon>
        <taxon>Arthropoda</taxon>
        <taxon>Hexapoda</taxon>
        <taxon>Insecta</taxon>
        <taxon>Pterygota</taxon>
        <taxon>Neoptera</taxon>
        <taxon>Endopterygota</taxon>
        <taxon>Lepidoptera</taxon>
        <taxon>Glossata</taxon>
        <taxon>Ditrysia</taxon>
        <taxon>Papilionoidea</taxon>
        <taxon>Papilionidae</taxon>
        <taxon>Parnassiinae</taxon>
        <taxon>Parnassini</taxon>
        <taxon>Parnassius</taxon>
        <taxon>Parnassius</taxon>
    </lineage>
</organism>
<reference evidence="4" key="1">
    <citation type="submission" date="2021-04" db="EMBL/GenBank/DDBJ databases">
        <authorList>
            <person name="Tunstrom K."/>
        </authorList>
    </citation>
    <scope>NUCLEOTIDE SEQUENCE</scope>
</reference>
<dbReference type="Pfam" id="PF22964">
    <property type="entry name" value="ZER1-like_2nd"/>
    <property type="match status" value="1"/>
</dbReference>
<evidence type="ECO:0000313" key="5">
    <source>
        <dbReference type="Proteomes" id="UP000691718"/>
    </source>
</evidence>
<dbReference type="PANTHER" id="PTHR12904:SF23">
    <property type="entry name" value="PROTEIN ZER-1 HOMOLOG"/>
    <property type="match status" value="1"/>
</dbReference>
<dbReference type="GO" id="GO:0031462">
    <property type="term" value="C:Cul2-RING ubiquitin ligase complex"/>
    <property type="evidence" value="ECO:0007669"/>
    <property type="project" value="TreeGrafter"/>
</dbReference>
<gene>
    <name evidence="4" type="ORF">PAPOLLO_LOCUS14905</name>
</gene>
<dbReference type="Proteomes" id="UP000691718">
    <property type="component" value="Unassembled WGS sequence"/>
</dbReference>
<protein>
    <submittedName>
        <fullName evidence="4">(apollo) hypothetical protein</fullName>
    </submittedName>
</protein>
<feature type="domain" description="Protein zer-1 homolog-like C-terminal" evidence="2">
    <location>
        <begin position="515"/>
        <end position="777"/>
    </location>
</feature>
<dbReference type="InterPro" id="IPR055142">
    <property type="entry name" value="ZER1-like_C"/>
</dbReference>
<evidence type="ECO:0000256" key="1">
    <source>
        <dbReference type="ARBA" id="ARBA00022786"/>
    </source>
</evidence>
<name>A0A8S3X9S5_PARAO</name>
<dbReference type="PANTHER" id="PTHR12904">
    <property type="match status" value="1"/>
</dbReference>
<dbReference type="EMBL" id="CAJQZP010000987">
    <property type="protein sequence ID" value="CAG5007292.1"/>
    <property type="molecule type" value="Genomic_DNA"/>
</dbReference>
<comment type="caution">
    <text evidence="4">The sequence shown here is derived from an EMBL/GenBank/DDBJ whole genome shotgun (WGS) entry which is preliminary data.</text>
</comment>
<feature type="domain" description="Zer-1-like leucine-rich repeats region" evidence="3">
    <location>
        <begin position="182"/>
        <end position="325"/>
    </location>
</feature>
<accession>A0A8S3X9S5</accession>
<dbReference type="Pfam" id="PF25013">
    <property type="entry name" value="LRR_Zer-1"/>
    <property type="match status" value="1"/>
</dbReference>
<dbReference type="AlphaFoldDB" id="A0A8S3X9S5"/>
<evidence type="ECO:0000259" key="3">
    <source>
        <dbReference type="Pfam" id="PF25013"/>
    </source>
</evidence>
<evidence type="ECO:0000313" key="4">
    <source>
        <dbReference type="EMBL" id="CAG5007292.1"/>
    </source>
</evidence>
<keyword evidence="5" id="KW-1185">Reference proteome</keyword>
<dbReference type="InterPro" id="IPR056845">
    <property type="entry name" value="LRR_Zer-1"/>
</dbReference>
<evidence type="ECO:0000259" key="2">
    <source>
        <dbReference type="Pfam" id="PF22964"/>
    </source>
</evidence>
<keyword evidence="1" id="KW-0833">Ubl conjugation pathway</keyword>
<dbReference type="OrthoDB" id="5783533at2759"/>
<sequence>MTSDQEVFSLYDSSPDSLLDICMDCIVANLNTITTLDPTSRWRKLKDDIIFPAELCEKFIQTYQKKNRVNDNIANLFRDLSRTRLDRVKLRNSRITDEGLRCFMVHKPYSVELVQCEYLSQASLDIINLNSDRLVSLKFGPLIYVSPQEEGNLRQRGHIIDAPNLRRLTIQCRGLTIFPLLLLKPLKNLTHLDLSEFTSTVSTCALHELKNLQSLILHNVPWSKEIIDWITTLQSLRHLDLSHSNERHGKYYNPNEVLSTIVTSLPHLQSLDISGTNLAGSGAASVLIVVEGSSGQIPDVHVRCDIPGLVTRVNNPLEFLGLYGTHHGACKRHDIPAKVISGDANEEQILTAAMAYMERPAMLTRVLNDLYYLFRYENNAYVGRALNVVLDAMDQHVSEKHIQISGSATLFYIVKGREKARIGIKLKRRIITALLDGMEAHLGDDTMMRNGCLTLCQFKIPVDVLFEYERVVQILLNGVADVNQEGFVQRIAIYLLNSLACQVDGKQKRFLGNHGAIGRIAIYLLNSLACQVDGKQKRFLGNHGAIGKMLNLISERLERRLCDDVLEVAWSTMWNVTDETPQNCQRFLENRGMEYFLACLKSFPDKEELLRNMMGLLGNVAEVAELRPQLMNTLFLNVFYDLLDSSCDGIEVSYNAAGVLAHMASDGPQAWTVEEPDRDEVLERVAAAVQRWDLLAERNINYRSFEPILSLLNAHHTPQCQHWAVWALANLTTVYPEKYCGLVQQEGGLTLLNDLVKHPEPYEVIKELAYIVISNCSKFALPYSEYTSQMFNCDN</sequence>
<dbReference type="InterPro" id="IPR051341">
    <property type="entry name" value="Zyg-11_UBL_adapter"/>
</dbReference>
<proteinExistence type="predicted"/>